<keyword evidence="1" id="KW-0808">Transferase</keyword>
<dbReference type="Proteomes" id="UP000656804">
    <property type="component" value="Unassembled WGS sequence"/>
</dbReference>
<gene>
    <name evidence="1" type="ORF">ISG29_07240</name>
</gene>
<evidence type="ECO:0000313" key="1">
    <source>
        <dbReference type="EMBL" id="MBF4161483.1"/>
    </source>
</evidence>
<dbReference type="GO" id="GO:0016779">
    <property type="term" value="F:nucleotidyltransferase activity"/>
    <property type="evidence" value="ECO:0007669"/>
    <property type="project" value="UniProtKB-KW"/>
</dbReference>
<dbReference type="InterPro" id="IPR029044">
    <property type="entry name" value="Nucleotide-diphossugar_trans"/>
</dbReference>
<keyword evidence="1" id="KW-0548">Nucleotidyltransferase</keyword>
<dbReference type="AlphaFoldDB" id="A0A930YAK2"/>
<protein>
    <submittedName>
        <fullName evidence="1">2-C-methyl-D-erythritol 4-phosphate cytidylyltransferase</fullName>
    </submittedName>
</protein>
<dbReference type="EMBL" id="JADIVZ010000002">
    <property type="protein sequence ID" value="MBF4161483.1"/>
    <property type="molecule type" value="Genomic_DNA"/>
</dbReference>
<sequence length="176" mass="18412">MLDAGRGSLPFALVHGEPLVACAAWALGEAGFEQVDLTVRWSSLAECEATVVLHDPLCPLTPPGFLTEAVALSRERDAAVVGVRPVTDTVVTTDPRSATTLDVLDRDDLLEVVSPLVLPPRAMSTLPGPPRTVADLIGLVAGLAAEHQVHPLLAPPQARRLADADGIASLEALSPR</sequence>
<proteinExistence type="predicted"/>
<reference evidence="1" key="1">
    <citation type="submission" date="2020-11" db="EMBL/GenBank/DDBJ databases">
        <title>Nocardioides sp. CBS4Y-1, whole genome shotgun sequence.</title>
        <authorList>
            <person name="Tuo L."/>
        </authorList>
    </citation>
    <scope>NUCLEOTIDE SEQUENCE</scope>
    <source>
        <strain evidence="1">CBS4Y-1</strain>
    </source>
</reference>
<evidence type="ECO:0000313" key="2">
    <source>
        <dbReference type="Proteomes" id="UP000656804"/>
    </source>
</evidence>
<keyword evidence="2" id="KW-1185">Reference proteome</keyword>
<comment type="caution">
    <text evidence="1">The sequence shown here is derived from an EMBL/GenBank/DDBJ whole genome shotgun (WGS) entry which is preliminary data.</text>
</comment>
<organism evidence="1 2">
    <name type="scientific">Nocardioides acrostichi</name>
    <dbReference type="NCBI Taxonomy" id="2784339"/>
    <lineage>
        <taxon>Bacteria</taxon>
        <taxon>Bacillati</taxon>
        <taxon>Actinomycetota</taxon>
        <taxon>Actinomycetes</taxon>
        <taxon>Propionibacteriales</taxon>
        <taxon>Nocardioidaceae</taxon>
        <taxon>Nocardioides</taxon>
    </lineage>
</organism>
<name>A0A930YAK2_9ACTN</name>
<dbReference type="Gene3D" id="3.90.550.10">
    <property type="entry name" value="Spore Coat Polysaccharide Biosynthesis Protein SpsA, Chain A"/>
    <property type="match status" value="1"/>
</dbReference>
<accession>A0A930YAK2</accession>